<gene>
    <name evidence="1" type="ORF">FCN18_34345</name>
</gene>
<dbReference type="RefSeq" id="WP_137097121.1">
    <property type="nucleotide sequence ID" value="NZ_SWMS01000033.1"/>
</dbReference>
<dbReference type="InterPro" id="IPR001387">
    <property type="entry name" value="Cro/C1-type_HTH"/>
</dbReference>
<dbReference type="InterPro" id="IPR011990">
    <property type="entry name" value="TPR-like_helical_dom_sf"/>
</dbReference>
<dbReference type="Proteomes" id="UP000309992">
    <property type="component" value="Unassembled WGS sequence"/>
</dbReference>
<protein>
    <recommendedName>
        <fullName evidence="3">XRE family transcriptional regulator</fullName>
    </recommendedName>
</protein>
<accession>A0ABY2RV61</accession>
<evidence type="ECO:0008006" key="3">
    <source>
        <dbReference type="Google" id="ProtNLM"/>
    </source>
</evidence>
<sequence>MTTAEDDHLHPLTVVLRERGMTLDKLASSYRGELARQGLRSGADRQLIWKWKSGKKTPSDESQHVLATVLGVPHTLVTERGWPSWVWCATNTHGQLVEPPWSIAGTMKVLRWVTGDRVDRRGFLTLSGASLLGVATEWASNMATAEAATLVAPETRGEYLSRAVLDRLGSRLAELRHLDDVFGGTDLRHLARAELRWLSTLADTATYDETTGRTLFAHITEAARLCGWLHFDVAQHAAAQEHYVTALRASVEANAPEAGAHVLACMSFQVMLDGRPNDALSLLDTASDFLGRSGNARLRAMIASRKARAYAIARDERGCGHQLNLAERYLDAADISPDNAPDWIYYFDHAELDAQAGACWVSLSEPARARPLIDSALSTMSSDYVRDRTIYHARSGQAYADANELDMACRDFTTAIDLAAQTQSVRSIETIRVGRATLDRYKGDPRINKLDRQFQRIAC</sequence>
<proteinExistence type="predicted"/>
<organism evidence="1 2">
    <name type="scientific">Prauserella endophytica</name>
    <dbReference type="NCBI Taxonomy" id="1592324"/>
    <lineage>
        <taxon>Bacteria</taxon>
        <taxon>Bacillati</taxon>
        <taxon>Actinomycetota</taxon>
        <taxon>Actinomycetes</taxon>
        <taxon>Pseudonocardiales</taxon>
        <taxon>Pseudonocardiaceae</taxon>
        <taxon>Prauserella</taxon>
        <taxon>Prauserella coralliicola group</taxon>
    </lineage>
</organism>
<reference evidence="1 2" key="1">
    <citation type="journal article" date="2015" name="Antonie Van Leeuwenhoek">
        <title>Prauserella endophytica sp. nov., an endophytic actinobacterium isolated from Tamarix taklamakanensis.</title>
        <authorList>
            <person name="Liu J.M."/>
            <person name="Habden X."/>
            <person name="Guo L."/>
            <person name="Tuo L."/>
            <person name="Jiang Z.K."/>
            <person name="Liu S.W."/>
            <person name="Liu X.F."/>
            <person name="Chen L."/>
            <person name="Li R.F."/>
            <person name="Zhang Y.Q."/>
            <person name="Sun C.H."/>
        </authorList>
    </citation>
    <scope>NUCLEOTIDE SEQUENCE [LARGE SCALE GENOMIC DNA]</scope>
    <source>
        <strain evidence="1 2">CGMCC 4.7182</strain>
    </source>
</reference>
<name>A0ABY2RV61_9PSEU</name>
<dbReference type="EMBL" id="SWMS01000033">
    <property type="protein sequence ID" value="TKG60916.1"/>
    <property type="molecule type" value="Genomic_DNA"/>
</dbReference>
<evidence type="ECO:0000313" key="2">
    <source>
        <dbReference type="Proteomes" id="UP000309992"/>
    </source>
</evidence>
<evidence type="ECO:0000313" key="1">
    <source>
        <dbReference type="EMBL" id="TKG60916.1"/>
    </source>
</evidence>
<dbReference type="CDD" id="cd00093">
    <property type="entry name" value="HTH_XRE"/>
    <property type="match status" value="1"/>
</dbReference>
<dbReference type="SUPFAM" id="SSF48452">
    <property type="entry name" value="TPR-like"/>
    <property type="match status" value="1"/>
</dbReference>
<comment type="caution">
    <text evidence="1">The sequence shown here is derived from an EMBL/GenBank/DDBJ whole genome shotgun (WGS) entry which is preliminary data.</text>
</comment>
<keyword evidence="2" id="KW-1185">Reference proteome</keyword>